<dbReference type="GO" id="GO:0016747">
    <property type="term" value="F:acyltransferase activity, transferring groups other than amino-acyl groups"/>
    <property type="evidence" value="ECO:0007669"/>
    <property type="project" value="InterPro"/>
</dbReference>
<organism evidence="4 5">
    <name type="scientific">Rhizobium rosettiformans W3</name>
    <dbReference type="NCBI Taxonomy" id="538378"/>
    <lineage>
        <taxon>Bacteria</taxon>
        <taxon>Pseudomonadati</taxon>
        <taxon>Pseudomonadota</taxon>
        <taxon>Alphaproteobacteria</taxon>
        <taxon>Hyphomicrobiales</taxon>
        <taxon>Rhizobiaceae</taxon>
        <taxon>Rhizobium/Agrobacterium group</taxon>
        <taxon>Rhizobium</taxon>
    </lineage>
</organism>
<dbReference type="Proteomes" id="UP000307378">
    <property type="component" value="Unassembled WGS sequence"/>
</dbReference>
<keyword evidence="2" id="KW-0012">Acyltransferase</keyword>
<dbReference type="RefSeq" id="WP_136542551.1">
    <property type="nucleotide sequence ID" value="NZ_STGU01000011.1"/>
</dbReference>
<name>A0A4S8PPW9_9HYPH</name>
<dbReference type="PROSITE" id="PS51186">
    <property type="entry name" value="GNAT"/>
    <property type="match status" value="1"/>
</dbReference>
<protein>
    <submittedName>
        <fullName evidence="4">GNAT family N-acetyltransferase</fullName>
    </submittedName>
</protein>
<accession>A0A4S8PPW9</accession>
<evidence type="ECO:0000313" key="5">
    <source>
        <dbReference type="Proteomes" id="UP000307378"/>
    </source>
</evidence>
<dbReference type="SUPFAM" id="SSF55729">
    <property type="entry name" value="Acyl-CoA N-acyltransferases (Nat)"/>
    <property type="match status" value="1"/>
</dbReference>
<reference evidence="4 5" key="1">
    <citation type="submission" date="2019-04" db="EMBL/GenBank/DDBJ databases">
        <title>genome sequence of strain W3.</title>
        <authorList>
            <person name="Gao J."/>
            <person name="Sun J."/>
        </authorList>
    </citation>
    <scope>NUCLEOTIDE SEQUENCE [LARGE SCALE GENOMIC DNA]</scope>
    <source>
        <strain evidence="4 5">W3</strain>
    </source>
</reference>
<evidence type="ECO:0000256" key="1">
    <source>
        <dbReference type="ARBA" id="ARBA00022679"/>
    </source>
</evidence>
<dbReference type="CDD" id="cd04301">
    <property type="entry name" value="NAT_SF"/>
    <property type="match status" value="1"/>
</dbReference>
<comment type="caution">
    <text evidence="4">The sequence shown here is derived from an EMBL/GenBank/DDBJ whole genome shotgun (WGS) entry which is preliminary data.</text>
</comment>
<dbReference type="InterPro" id="IPR016181">
    <property type="entry name" value="Acyl_CoA_acyltransferase"/>
</dbReference>
<sequence>MTAADAESVGRVGFDAWTANPVLNAFGVDMMVKIRLSFRRFAQEHFSLITVGQLGDEIVGWTARDGARDYISDLWVSPAHQGLGIGSALISNTLREMRAEGLKRARIDTHAANEGAIRLYKDLGFSIIWRGMQHSPSMGMAVDKVKMQQVF</sequence>
<feature type="domain" description="N-acetyltransferase" evidence="3">
    <location>
        <begin position="1"/>
        <end position="143"/>
    </location>
</feature>
<evidence type="ECO:0000256" key="2">
    <source>
        <dbReference type="ARBA" id="ARBA00023315"/>
    </source>
</evidence>
<gene>
    <name evidence="4" type="ORF">FAA86_18195</name>
</gene>
<dbReference type="AlphaFoldDB" id="A0A4S8PPW9"/>
<keyword evidence="1 4" id="KW-0808">Transferase</keyword>
<dbReference type="InterPro" id="IPR000182">
    <property type="entry name" value="GNAT_dom"/>
</dbReference>
<evidence type="ECO:0000259" key="3">
    <source>
        <dbReference type="PROSITE" id="PS51186"/>
    </source>
</evidence>
<dbReference type="InterPro" id="IPR050680">
    <property type="entry name" value="YpeA/RimI_acetyltransf"/>
</dbReference>
<dbReference type="Pfam" id="PF00583">
    <property type="entry name" value="Acetyltransf_1"/>
    <property type="match status" value="1"/>
</dbReference>
<evidence type="ECO:0000313" key="4">
    <source>
        <dbReference type="EMBL" id="THV33123.1"/>
    </source>
</evidence>
<dbReference type="Gene3D" id="3.40.630.30">
    <property type="match status" value="1"/>
</dbReference>
<dbReference type="PANTHER" id="PTHR43420">
    <property type="entry name" value="ACETYLTRANSFERASE"/>
    <property type="match status" value="1"/>
</dbReference>
<dbReference type="EMBL" id="STGU01000011">
    <property type="protein sequence ID" value="THV33123.1"/>
    <property type="molecule type" value="Genomic_DNA"/>
</dbReference>
<proteinExistence type="predicted"/>